<dbReference type="STRING" id="658167.SAMN04488135_10781"/>
<keyword evidence="1" id="KW-0408">Iron</keyword>
<dbReference type="EMBL" id="FQXE01000007">
    <property type="protein sequence ID" value="SHI02171.1"/>
    <property type="molecule type" value="Genomic_DNA"/>
</dbReference>
<dbReference type="HAMAP" id="MF_02233">
    <property type="entry name" value="UbiV"/>
    <property type="match status" value="1"/>
</dbReference>
<proteinExistence type="inferred from homology"/>
<dbReference type="GO" id="GO:0006744">
    <property type="term" value="P:ubiquinone biosynthetic process"/>
    <property type="evidence" value="ECO:0007669"/>
    <property type="project" value="UniProtKB-UniRule"/>
</dbReference>
<comment type="subunit">
    <text evidence="1">Forms a heterodimer with UbiU.</text>
</comment>
<keyword evidence="1" id="KW-0411">Iron-sulfur</keyword>
<feature type="binding site" evidence="1">
    <location>
        <position position="39"/>
    </location>
    <ligand>
        <name>[4Fe-4S] cluster</name>
        <dbReference type="ChEBI" id="CHEBI:49883"/>
    </ligand>
</feature>
<feature type="binding site" evidence="1">
    <location>
        <position position="190"/>
    </location>
    <ligand>
        <name>[4Fe-4S] cluster</name>
        <dbReference type="ChEBI" id="CHEBI:49883"/>
    </ligand>
</feature>
<dbReference type="GO" id="GO:0051539">
    <property type="term" value="F:4 iron, 4 sulfur cluster binding"/>
    <property type="evidence" value="ECO:0007669"/>
    <property type="project" value="UniProtKB-UniRule"/>
</dbReference>
<keyword evidence="3" id="KW-1185">Reference proteome</keyword>
<comment type="function">
    <text evidence="1">Required for O(2)-independent ubiquinone (coenzyme Q) biosynthesis. Together with UbiU, is essential for the C6-hydroxylation reaction in the oxygen-independent ubiquinone biosynthesis pathway.</text>
</comment>
<sequence>MKIALGPLQYYWSRVTTMQFYEAMAHTPVDIVYLGETVCSRRHELRLPDWLEIADMLAEAGKEVVLSTQVLLESGNDLTVMRKIADNGRYAVEANDMGAVHCLEGRPFIGGPYLNVYSAPTLNLLAQLGARRWVMPLEMGSAGLAQMQQDRPAGMETEVFAYGRMPLAFSARCFTARNRNIPKDNCQYVCMDHPDGLLLETREGQPFLVLNGIQTQSALVYTLLHELGAMRELQVDVVRISPQSQYTADIVELFHGVIHAQLNPTDAYDQLLPLMPAAPCNGYWYGKPGLELMVA</sequence>
<keyword evidence="2" id="KW-0378">Hydrolase</keyword>
<feature type="binding site" evidence="1">
    <location>
        <position position="186"/>
    </location>
    <ligand>
        <name>[4Fe-4S] cluster</name>
        <dbReference type="ChEBI" id="CHEBI:49883"/>
    </ligand>
</feature>
<evidence type="ECO:0000313" key="2">
    <source>
        <dbReference type="EMBL" id="SHI02171.1"/>
    </source>
</evidence>
<evidence type="ECO:0000313" key="3">
    <source>
        <dbReference type="Proteomes" id="UP000184226"/>
    </source>
</evidence>
<dbReference type="GO" id="GO:0046872">
    <property type="term" value="F:metal ion binding"/>
    <property type="evidence" value="ECO:0007669"/>
    <property type="project" value="UniProtKB-KW"/>
</dbReference>
<dbReference type="RefSeq" id="WP_073103952.1">
    <property type="nucleotide sequence ID" value="NZ_FQXE01000007.1"/>
</dbReference>
<comment type="pathway">
    <text evidence="1">Cofactor biosynthesis; ubiquinone biosynthesis.</text>
</comment>
<dbReference type="InterPro" id="IPR001539">
    <property type="entry name" value="Peptidase_U32"/>
</dbReference>
<dbReference type="GO" id="GO:0008233">
    <property type="term" value="F:peptidase activity"/>
    <property type="evidence" value="ECO:0007669"/>
    <property type="project" value="UniProtKB-KW"/>
</dbReference>
<keyword evidence="1" id="KW-0831">Ubiquinone biosynthesis</keyword>
<dbReference type="AlphaFoldDB" id="A0A1M5XQS8"/>
<name>A0A1M5XQS8_9BURK</name>
<keyword evidence="2" id="KW-0645">Protease</keyword>
<comment type="similarity">
    <text evidence="1">Belongs to the peptidase U32 family. UbiV subfamily.</text>
</comment>
<dbReference type="InterPro" id="IPR043693">
    <property type="entry name" value="UbiV"/>
</dbReference>
<dbReference type="Proteomes" id="UP000184226">
    <property type="component" value="Unassembled WGS sequence"/>
</dbReference>
<dbReference type="GO" id="GO:0006508">
    <property type="term" value="P:proteolysis"/>
    <property type="evidence" value="ECO:0007669"/>
    <property type="project" value="UniProtKB-KW"/>
</dbReference>
<keyword evidence="1" id="KW-0004">4Fe-4S</keyword>
<evidence type="ECO:0000256" key="1">
    <source>
        <dbReference type="HAMAP-Rule" id="MF_02233"/>
    </source>
</evidence>
<comment type="cofactor">
    <cofactor evidence="1">
        <name>[4Fe-4S] cluster</name>
        <dbReference type="ChEBI" id="CHEBI:49883"/>
    </cofactor>
</comment>
<keyword evidence="1" id="KW-0479">Metal-binding</keyword>
<dbReference type="PANTHER" id="PTHR30217">
    <property type="entry name" value="PEPTIDASE U32 FAMILY"/>
    <property type="match status" value="1"/>
</dbReference>
<dbReference type="PANTHER" id="PTHR30217:SF11">
    <property type="entry name" value="UBIQUINONE BIOSYNTHESIS PROTEIN UBIV"/>
    <property type="match status" value="1"/>
</dbReference>
<gene>
    <name evidence="1" type="primary">ubiV</name>
    <name evidence="2" type="ORF">SAMN04488135_10781</name>
</gene>
<organism evidence="2 3">
    <name type="scientific">Pollutimonas bauzanensis</name>
    <dbReference type="NCBI Taxonomy" id="658167"/>
    <lineage>
        <taxon>Bacteria</taxon>
        <taxon>Pseudomonadati</taxon>
        <taxon>Pseudomonadota</taxon>
        <taxon>Betaproteobacteria</taxon>
        <taxon>Burkholderiales</taxon>
        <taxon>Alcaligenaceae</taxon>
        <taxon>Pollutimonas</taxon>
    </lineage>
</organism>
<dbReference type="NCBIfam" id="NF011991">
    <property type="entry name" value="PRK15447.1"/>
    <property type="match status" value="1"/>
</dbReference>
<protein>
    <recommendedName>
        <fullName evidence="1">Ubiquinone biosynthesis protein UbiV</fullName>
    </recommendedName>
</protein>
<dbReference type="Pfam" id="PF01136">
    <property type="entry name" value="Peptidase_U32"/>
    <property type="match status" value="1"/>
</dbReference>
<accession>A0A1M5XQS8</accession>
<dbReference type="UniPathway" id="UPA00232"/>
<dbReference type="OrthoDB" id="8523349at2"/>
<reference evidence="2 3" key="1">
    <citation type="submission" date="2016-11" db="EMBL/GenBank/DDBJ databases">
        <authorList>
            <person name="Jaros S."/>
            <person name="Januszkiewicz K."/>
            <person name="Wedrychowicz H."/>
        </authorList>
    </citation>
    <scope>NUCLEOTIDE SEQUENCE [LARGE SCALE GENOMIC DNA]</scope>
    <source>
        <strain evidence="2 3">CGMCC 1.10190</strain>
    </source>
</reference>
<feature type="binding site" evidence="1">
    <location>
        <position position="173"/>
    </location>
    <ligand>
        <name>[4Fe-4S] cluster</name>
        <dbReference type="ChEBI" id="CHEBI:49883"/>
    </ligand>
</feature>
<dbReference type="InterPro" id="IPR051454">
    <property type="entry name" value="RNA/ubiquinone_mod_enzymes"/>
</dbReference>